<dbReference type="Gene3D" id="3.30.40.10">
    <property type="entry name" value="Zinc/RING finger domain, C3HC4 (zinc finger)"/>
    <property type="match status" value="1"/>
</dbReference>
<reference evidence="12" key="1">
    <citation type="submission" date="2021-03" db="EMBL/GenBank/DDBJ databases">
        <authorList>
            <person name="Li Z."/>
            <person name="Yang C."/>
        </authorList>
    </citation>
    <scope>NUCLEOTIDE SEQUENCE</scope>
    <source>
        <strain evidence="12">Dzin_1.0</strain>
        <tissue evidence="12">Leaf</tissue>
    </source>
</reference>
<evidence type="ECO:0000256" key="3">
    <source>
        <dbReference type="ARBA" id="ARBA00022737"/>
    </source>
</evidence>
<evidence type="ECO:0000256" key="2">
    <source>
        <dbReference type="ARBA" id="ARBA00022723"/>
    </source>
</evidence>
<reference evidence="12" key="2">
    <citation type="journal article" date="2022" name="Hortic Res">
        <title>The genome of Dioscorea zingiberensis sheds light on the biosynthesis, origin and evolution of the medicinally important diosgenin saponins.</title>
        <authorList>
            <person name="Li Y."/>
            <person name="Tan C."/>
            <person name="Li Z."/>
            <person name="Guo J."/>
            <person name="Li S."/>
            <person name="Chen X."/>
            <person name="Wang C."/>
            <person name="Dai X."/>
            <person name="Yang H."/>
            <person name="Song W."/>
            <person name="Hou L."/>
            <person name="Xu J."/>
            <person name="Tong Z."/>
            <person name="Xu A."/>
            <person name="Yuan X."/>
            <person name="Wang W."/>
            <person name="Yang Q."/>
            <person name="Chen L."/>
            <person name="Sun Z."/>
            <person name="Wang K."/>
            <person name="Pan B."/>
            <person name="Chen J."/>
            <person name="Bao Y."/>
            <person name="Liu F."/>
            <person name="Qi X."/>
            <person name="Gang D.R."/>
            <person name="Wen J."/>
            <person name="Li J."/>
        </authorList>
    </citation>
    <scope>NUCLEOTIDE SEQUENCE</scope>
    <source>
        <strain evidence="12">Dzin_1.0</strain>
    </source>
</reference>
<dbReference type="InterPro" id="IPR013083">
    <property type="entry name" value="Znf_RING/FYVE/PHD"/>
</dbReference>
<keyword evidence="13" id="KW-1185">Reference proteome</keyword>
<dbReference type="SMART" id="SM00292">
    <property type="entry name" value="BRCT"/>
    <property type="match status" value="2"/>
</dbReference>
<dbReference type="InterPro" id="IPR036420">
    <property type="entry name" value="BRCT_dom_sf"/>
</dbReference>
<evidence type="ECO:0000256" key="7">
    <source>
        <dbReference type="ARBA" id="ARBA00023204"/>
    </source>
</evidence>
<dbReference type="InterPro" id="IPR001965">
    <property type="entry name" value="Znf_PHD"/>
</dbReference>
<feature type="domain" description="BRCT" evidence="10">
    <location>
        <begin position="505"/>
        <end position="619"/>
    </location>
</feature>
<evidence type="ECO:0000313" key="13">
    <source>
        <dbReference type="Proteomes" id="UP001085076"/>
    </source>
</evidence>
<dbReference type="InterPro" id="IPR001357">
    <property type="entry name" value="BRCT_dom"/>
</dbReference>
<dbReference type="GO" id="GO:0004842">
    <property type="term" value="F:ubiquitin-protein transferase activity"/>
    <property type="evidence" value="ECO:0007669"/>
    <property type="project" value="TreeGrafter"/>
</dbReference>
<evidence type="ECO:0000256" key="4">
    <source>
        <dbReference type="ARBA" id="ARBA00022763"/>
    </source>
</evidence>
<dbReference type="Proteomes" id="UP001085076">
    <property type="component" value="Miscellaneous, Linkage group lg07"/>
</dbReference>
<dbReference type="Gene3D" id="3.40.50.10190">
    <property type="entry name" value="BRCT domain"/>
    <property type="match status" value="2"/>
</dbReference>
<evidence type="ECO:0000259" key="10">
    <source>
        <dbReference type="PROSITE" id="PS50172"/>
    </source>
</evidence>
<evidence type="ECO:0000256" key="8">
    <source>
        <dbReference type="ARBA" id="ARBA00023242"/>
    </source>
</evidence>
<feature type="domain" description="PHD-type" evidence="11">
    <location>
        <begin position="296"/>
        <end position="415"/>
    </location>
</feature>
<dbReference type="InterPro" id="IPR034732">
    <property type="entry name" value="EPHD"/>
</dbReference>
<accession>A0A9D5C6R9</accession>
<evidence type="ECO:0000256" key="5">
    <source>
        <dbReference type="ARBA" id="ARBA00022771"/>
    </source>
</evidence>
<organism evidence="12 13">
    <name type="scientific">Dioscorea zingiberensis</name>
    <dbReference type="NCBI Taxonomy" id="325984"/>
    <lineage>
        <taxon>Eukaryota</taxon>
        <taxon>Viridiplantae</taxon>
        <taxon>Streptophyta</taxon>
        <taxon>Embryophyta</taxon>
        <taxon>Tracheophyta</taxon>
        <taxon>Spermatophyta</taxon>
        <taxon>Magnoliopsida</taxon>
        <taxon>Liliopsida</taxon>
        <taxon>Dioscoreales</taxon>
        <taxon>Dioscoreaceae</taxon>
        <taxon>Dioscorea</taxon>
    </lineage>
</organism>
<dbReference type="GO" id="GO:0045944">
    <property type="term" value="P:positive regulation of transcription by RNA polymerase II"/>
    <property type="evidence" value="ECO:0007669"/>
    <property type="project" value="TreeGrafter"/>
</dbReference>
<keyword evidence="4" id="KW-0227">DNA damage</keyword>
<dbReference type="SMART" id="SM00249">
    <property type="entry name" value="PHD"/>
    <property type="match status" value="1"/>
</dbReference>
<dbReference type="PANTHER" id="PTHR13763:SF9">
    <property type="entry name" value="BRCA1-ASSOCIATED RING DOMAIN PROTEIN 1"/>
    <property type="match status" value="1"/>
</dbReference>
<dbReference type="Pfam" id="PF13771">
    <property type="entry name" value="zf-HC5HC2H"/>
    <property type="match status" value="1"/>
</dbReference>
<keyword evidence="8" id="KW-0539">Nucleus</keyword>
<keyword evidence="7" id="KW-0234">DNA repair</keyword>
<gene>
    <name evidence="12" type="ORF">J5N97_024453</name>
</gene>
<keyword evidence="2" id="KW-0479">Metal-binding</keyword>
<dbReference type="EMBL" id="JAGGNH010000007">
    <property type="protein sequence ID" value="KAJ0967536.1"/>
    <property type="molecule type" value="Genomic_DNA"/>
</dbReference>
<feature type="region of interest" description="Disordered" evidence="9">
    <location>
        <begin position="1"/>
        <end position="29"/>
    </location>
</feature>
<evidence type="ECO:0000256" key="9">
    <source>
        <dbReference type="SAM" id="MobiDB-lite"/>
    </source>
</evidence>
<dbReference type="OrthoDB" id="2384350at2759"/>
<feature type="region of interest" description="Disordered" evidence="9">
    <location>
        <begin position="192"/>
        <end position="253"/>
    </location>
</feature>
<dbReference type="FunFam" id="3.40.50.10190:FF:000006">
    <property type="entry name" value="Breast cancer type 1 susceptibility protein homolog"/>
    <property type="match status" value="1"/>
</dbReference>
<protein>
    <recommendedName>
        <fullName evidence="14">BRCA1-associated RING domain protein 1</fullName>
    </recommendedName>
</protein>
<name>A0A9D5C6R9_9LILI</name>
<keyword evidence="5" id="KW-0863">Zinc-finger</keyword>
<dbReference type="PANTHER" id="PTHR13763">
    <property type="entry name" value="BREAST CANCER TYPE 1 SUSCEPTIBILITY PROTEIN BRCA1"/>
    <property type="match status" value="1"/>
</dbReference>
<feature type="compositionally biased region" description="Basic and acidic residues" evidence="9">
    <location>
        <begin position="240"/>
        <end position="253"/>
    </location>
</feature>
<comment type="subcellular location">
    <subcellularLocation>
        <location evidence="1">Nucleus</location>
    </subcellularLocation>
</comment>
<evidence type="ECO:0000313" key="12">
    <source>
        <dbReference type="EMBL" id="KAJ0967536.1"/>
    </source>
</evidence>
<dbReference type="GO" id="GO:0005634">
    <property type="term" value="C:nucleus"/>
    <property type="evidence" value="ECO:0007669"/>
    <property type="project" value="UniProtKB-SubCell"/>
</dbReference>
<keyword evidence="3" id="KW-0677">Repeat</keyword>
<proteinExistence type="predicted"/>
<dbReference type="Pfam" id="PF00533">
    <property type="entry name" value="BRCT"/>
    <property type="match status" value="1"/>
</dbReference>
<dbReference type="InterPro" id="IPR031099">
    <property type="entry name" value="BRCA1-associated"/>
</dbReference>
<evidence type="ECO:0000256" key="1">
    <source>
        <dbReference type="ARBA" id="ARBA00004123"/>
    </source>
</evidence>
<dbReference type="AlphaFoldDB" id="A0A9D5C6R9"/>
<dbReference type="PROSITE" id="PS51805">
    <property type="entry name" value="EPHD"/>
    <property type="match status" value="1"/>
</dbReference>
<feature type="domain" description="BRCT" evidence="10">
    <location>
        <begin position="421"/>
        <end position="484"/>
    </location>
</feature>
<dbReference type="PROSITE" id="PS50172">
    <property type="entry name" value="BRCT"/>
    <property type="match status" value="2"/>
</dbReference>
<sequence>MIRESHACLHPRSASPTPPAAQDSFSGVGERPTPMFILGGPASVEDEEIEDEFGVTGVFTVTDDSWSGTCARSVVVVCGLRPSTHMETIVTIYKSMSTAFGVTLLQRGSQVNVMDMKTPSNRSPTSANMKVDKSTEKSVPKLALKSCTSIIGNKINLTHKTGESDELAMHGRKEYMNRAELAFVNKEAPYSPPSFGDLKDSDHESNYRGSDHENKIVPEKRPSRKDLNVGASETEEDEIRESKKQKLNKELGKGDDRCDINVKGITPLISDSEHEHENLSKSQPFPVSTYAATEASVKCVFCHSLKITEASGEMLHYLNGIPVDENHPSPDVLHVHQQCIEWAPQIYFAGDTAMNVEAELARAAKIKCSSCGLKGAALGCYVKSCRRSFHVPCAFEISGCRRDYEKFLLLCPAHASHRLTGAIITKAWKPKITHIIASTNEHGACSRTLKVLMAILAGKWVLRIDWIKACMEAGGPIEEEPYEITHDVNGSFDGPRIGRIRAMEKAPKLFAGLSFYLSGYYMPYYKGYLEDLILAAGGTVLQKDDTQLIQVSTVNETFPKPLIVYSVEPPQGCNTDDMVSHVLKKRAEDAEALAAQIGAHAVCHTWLLDSIAACNLQMH</sequence>
<evidence type="ECO:0000259" key="11">
    <source>
        <dbReference type="PROSITE" id="PS51805"/>
    </source>
</evidence>
<feature type="compositionally biased region" description="Polar residues" evidence="9">
    <location>
        <begin position="115"/>
        <end position="128"/>
    </location>
</feature>
<evidence type="ECO:0008006" key="14">
    <source>
        <dbReference type="Google" id="ProtNLM"/>
    </source>
</evidence>
<evidence type="ECO:0000256" key="6">
    <source>
        <dbReference type="ARBA" id="ARBA00022833"/>
    </source>
</evidence>
<dbReference type="SUPFAM" id="SSF52113">
    <property type="entry name" value="BRCT domain"/>
    <property type="match status" value="2"/>
</dbReference>
<dbReference type="GO" id="GO:0000724">
    <property type="term" value="P:double-strand break repair via homologous recombination"/>
    <property type="evidence" value="ECO:0007669"/>
    <property type="project" value="TreeGrafter"/>
</dbReference>
<comment type="caution">
    <text evidence="12">The sequence shown here is derived from an EMBL/GenBank/DDBJ whole genome shotgun (WGS) entry which is preliminary data.</text>
</comment>
<feature type="region of interest" description="Disordered" evidence="9">
    <location>
        <begin position="115"/>
        <end position="135"/>
    </location>
</feature>
<feature type="compositionally biased region" description="Basic and acidic residues" evidence="9">
    <location>
        <begin position="197"/>
        <end position="227"/>
    </location>
</feature>
<dbReference type="GO" id="GO:0008270">
    <property type="term" value="F:zinc ion binding"/>
    <property type="evidence" value="ECO:0007669"/>
    <property type="project" value="UniProtKB-KW"/>
</dbReference>
<keyword evidence="6" id="KW-0862">Zinc</keyword>